<dbReference type="Pfam" id="PF23464">
    <property type="entry name" value="WWE_3"/>
    <property type="match status" value="1"/>
</dbReference>
<dbReference type="InterPro" id="IPR004177">
    <property type="entry name" value="DDHD_dom"/>
</dbReference>
<comment type="caution">
    <text evidence="4">The sequence shown here is derived from an EMBL/GenBank/DDBJ whole genome shotgun (WGS) entry which is preliminary data.</text>
</comment>
<evidence type="ECO:0000256" key="1">
    <source>
        <dbReference type="ARBA" id="ARBA00038464"/>
    </source>
</evidence>
<dbReference type="Gene3D" id="1.10.150.50">
    <property type="entry name" value="Transcription Factor, Ets-1"/>
    <property type="match status" value="1"/>
</dbReference>
<dbReference type="PANTHER" id="PTHR23509">
    <property type="entry name" value="PA-PL1 PHOSPHOLIPASE FAMILY"/>
    <property type="match status" value="1"/>
</dbReference>
<feature type="domain" description="DDHD" evidence="3">
    <location>
        <begin position="758"/>
        <end position="806"/>
    </location>
</feature>
<dbReference type="InterPro" id="IPR058055">
    <property type="entry name" value="PA-PLA1"/>
</dbReference>
<dbReference type="Pfam" id="PF00536">
    <property type="entry name" value="SAM_1"/>
    <property type="match status" value="1"/>
</dbReference>
<dbReference type="InterPro" id="IPR057825">
    <property type="entry name" value="WWE_SEC23-DDH2"/>
</dbReference>
<comment type="similarity">
    <text evidence="1">Belongs to the PA-PLA1 family.</text>
</comment>
<organism evidence="4 5">
    <name type="scientific">Lymnaea stagnalis</name>
    <name type="common">Great pond snail</name>
    <name type="synonym">Helix stagnalis</name>
    <dbReference type="NCBI Taxonomy" id="6523"/>
    <lineage>
        <taxon>Eukaryota</taxon>
        <taxon>Metazoa</taxon>
        <taxon>Spiralia</taxon>
        <taxon>Lophotrochozoa</taxon>
        <taxon>Mollusca</taxon>
        <taxon>Gastropoda</taxon>
        <taxon>Heterobranchia</taxon>
        <taxon>Euthyneura</taxon>
        <taxon>Panpulmonata</taxon>
        <taxon>Hygrophila</taxon>
        <taxon>Lymnaeoidea</taxon>
        <taxon>Lymnaeidae</taxon>
        <taxon>Lymnaea</taxon>
    </lineage>
</organism>
<dbReference type="PROSITE" id="PS51043">
    <property type="entry name" value="DDHD"/>
    <property type="match status" value="1"/>
</dbReference>
<dbReference type="PANTHER" id="PTHR23509:SF10">
    <property type="entry name" value="LD21067P"/>
    <property type="match status" value="1"/>
</dbReference>
<feature type="compositionally biased region" description="Pro residues" evidence="2">
    <location>
        <begin position="155"/>
        <end position="168"/>
    </location>
</feature>
<protein>
    <recommendedName>
        <fullName evidence="3">DDHD domain-containing protein</fullName>
    </recommendedName>
</protein>
<feature type="region of interest" description="Disordered" evidence="2">
    <location>
        <begin position="1"/>
        <end position="22"/>
    </location>
</feature>
<dbReference type="Pfam" id="PF02862">
    <property type="entry name" value="DDHD"/>
    <property type="match status" value="1"/>
</dbReference>
<dbReference type="AlphaFoldDB" id="A0AAV2GXQ8"/>
<dbReference type="GO" id="GO:0004620">
    <property type="term" value="F:phospholipase activity"/>
    <property type="evidence" value="ECO:0007669"/>
    <property type="project" value="TreeGrafter"/>
</dbReference>
<feature type="region of interest" description="Disordered" evidence="2">
    <location>
        <begin position="146"/>
        <end position="175"/>
    </location>
</feature>
<dbReference type="InterPro" id="IPR001660">
    <property type="entry name" value="SAM"/>
</dbReference>
<accession>A0AAV2GXQ8</accession>
<dbReference type="Proteomes" id="UP001497497">
    <property type="component" value="Unassembled WGS sequence"/>
</dbReference>
<proteinExistence type="inferred from homology"/>
<evidence type="ECO:0000313" key="4">
    <source>
        <dbReference type="EMBL" id="CAL1526016.1"/>
    </source>
</evidence>
<dbReference type="GO" id="GO:0030134">
    <property type="term" value="C:COPII-coated ER to Golgi transport vesicle"/>
    <property type="evidence" value="ECO:0007669"/>
    <property type="project" value="TreeGrafter"/>
</dbReference>
<dbReference type="SUPFAM" id="SSF47769">
    <property type="entry name" value="SAM/Pointed domain"/>
    <property type="match status" value="1"/>
</dbReference>
<name>A0AAV2GXQ8_LYMST</name>
<dbReference type="InterPro" id="IPR004170">
    <property type="entry name" value="WWE_dom"/>
</dbReference>
<evidence type="ECO:0000256" key="2">
    <source>
        <dbReference type="SAM" id="MobiDB-lite"/>
    </source>
</evidence>
<sequence length="806" mass="89975">MSDKAKKESTPPPLLLMPAGGGLTLVPPDQPNIFMPVIQSVPSMLDPEEEAEADSFVGQSLSPHSQAQPVKQAAPLTYFQSSNSGHDPFAQVGHGQPPPTLNFTPTTSNPVGRDTPPPTLSSFSTISTPPTSNSTAIFFSGTGNIYRHQGGRPQYAPPPSSFPPPQTSQPPTAMMPPMTSYSNTLSPLSHHITGQHSTPPGPVPSLDSHAGQDTSGIYTGGLYYQPVRYHWCYQANQDGFEIWRPFSVLDSTQLELAFNTRLQESLNHTIVNTNGGRYDVNVGHRIRSPVYWEGAPVPVRRCSWFYKREGDNRYIPYEESFALRLENEYKKAMETNGWHRRLEFPGNVVIVMHNANVVVQFPASSAPDEWGNVQGDQMRPRVVKRGVDDFATIEYGKDVKYQFSSLDISHEEQTMFLLKTVLYCFFYLYCMFLLGEREEVDHLVFFVPGIEDMSTKQGNSVEFYVDSFRSNALSLLQSHFTQAFQNKSVNRVEFLPIIWTKALQDGASGLKEQVGSVTLPSTSKLRHFINNTLVDTLFYTSPLYCQKICETVGSEMNRMFRVFLERNESFSGDVSVAGHSLGSVILFDLLLNQRLPGDISTNTLDQDMLLTQSVSHAPDVPHDERISIEGSEKDDVLTLETLLSKVGLQDKLTLFETEQMDVESLIMCTEQDLKDIGLPLGPRKKLLGYLTEEKVKKDAAVKEQADKKIREEMEKTQRLKAAVISSQQEKKKEGKVVGAKYLHGRLGAGQLEISYPQLDFIPSALFALGSPIAVYLSLRGVQDIGEFFQLPTCPRVFNVFHPVRVP</sequence>
<gene>
    <name evidence="4" type="ORF">GSLYS_00000193001</name>
</gene>
<dbReference type="EMBL" id="CAXITT010000001">
    <property type="protein sequence ID" value="CAL1526016.1"/>
    <property type="molecule type" value="Genomic_DNA"/>
</dbReference>
<reference evidence="4 5" key="1">
    <citation type="submission" date="2024-04" db="EMBL/GenBank/DDBJ databases">
        <authorList>
            <consortium name="Genoscope - CEA"/>
            <person name="William W."/>
        </authorList>
    </citation>
    <scope>NUCLEOTIDE SEQUENCE [LARGE SCALE GENOMIC DNA]</scope>
</reference>
<dbReference type="InterPro" id="IPR013761">
    <property type="entry name" value="SAM/pointed_sf"/>
</dbReference>
<dbReference type="GO" id="GO:0046872">
    <property type="term" value="F:metal ion binding"/>
    <property type="evidence" value="ECO:0007669"/>
    <property type="project" value="InterPro"/>
</dbReference>
<keyword evidence="5" id="KW-1185">Reference proteome</keyword>
<evidence type="ECO:0000259" key="3">
    <source>
        <dbReference type="PROSITE" id="PS51043"/>
    </source>
</evidence>
<dbReference type="Pfam" id="PF02825">
    <property type="entry name" value="WWE"/>
    <property type="match status" value="1"/>
</dbReference>
<evidence type="ECO:0000313" key="5">
    <source>
        <dbReference type="Proteomes" id="UP001497497"/>
    </source>
</evidence>